<evidence type="ECO:0000256" key="1">
    <source>
        <dbReference type="SAM" id="Phobius"/>
    </source>
</evidence>
<keyword evidence="3" id="KW-1185">Reference proteome</keyword>
<keyword evidence="1" id="KW-1133">Transmembrane helix</keyword>
<feature type="transmembrane region" description="Helical" evidence="1">
    <location>
        <begin position="37"/>
        <end position="59"/>
    </location>
</feature>
<dbReference type="RefSeq" id="WP_052008942.1">
    <property type="nucleotide sequence ID" value="NZ_AODL01000030.1"/>
</dbReference>
<dbReference type="Proteomes" id="UP000019248">
    <property type="component" value="Unassembled WGS sequence"/>
</dbReference>
<evidence type="ECO:0000313" key="2">
    <source>
        <dbReference type="EMBL" id="EUJ42922.1"/>
    </source>
</evidence>
<dbReference type="EMBL" id="AODL01000030">
    <property type="protein sequence ID" value="EUJ42922.1"/>
    <property type="molecule type" value="Genomic_DNA"/>
</dbReference>
<dbReference type="AlphaFoldDB" id="W7D1A7"/>
<evidence type="ECO:0000313" key="3">
    <source>
        <dbReference type="Proteomes" id="UP000019248"/>
    </source>
</evidence>
<organism evidence="2 3">
    <name type="scientific">Listeria riparia FSL S10-1204</name>
    <dbReference type="NCBI Taxonomy" id="1265816"/>
    <lineage>
        <taxon>Bacteria</taxon>
        <taxon>Bacillati</taxon>
        <taxon>Bacillota</taxon>
        <taxon>Bacilli</taxon>
        <taxon>Bacillales</taxon>
        <taxon>Listeriaceae</taxon>
        <taxon>Listeria</taxon>
    </lineage>
</organism>
<gene>
    <name evidence="2" type="ORF">PRIP_14752</name>
</gene>
<name>W7D1A7_9LIST</name>
<keyword evidence="1" id="KW-0472">Membrane</keyword>
<comment type="caution">
    <text evidence="2">The sequence shown here is derived from an EMBL/GenBank/DDBJ whole genome shotgun (WGS) entry which is preliminary data.</text>
</comment>
<accession>W7D1A7</accession>
<dbReference type="InterPro" id="IPR043993">
    <property type="entry name" value="T4SS_pilin"/>
</dbReference>
<dbReference type="PATRIC" id="fig|1265816.5.peg.2914"/>
<sequence length="100" mass="10918">MIETAKFHINNLIYKAFVMGKAPEAIANDIFTDILRILQAAVGAYAGVQFALACISYMSKDQNKQNQAKDHAVHVLIGLVGVFVVQGVVTYFESKAKGWG</sequence>
<proteinExistence type="predicted"/>
<protein>
    <submittedName>
        <fullName evidence="2">Uncharacterized protein</fullName>
    </submittedName>
</protein>
<reference evidence="2 3" key="1">
    <citation type="journal article" date="2014" name="Int. J. Syst. Evol. Microbiol.">
        <title>Listeria floridensis sp. nov., Listeria aquatica sp. nov., Listeria cornellensis sp. nov., Listeria riparia sp. nov. and Listeria grandensis sp. nov., from agricultural and natural environments.</title>
        <authorList>
            <person name="den Bakker H.C."/>
            <person name="Warchocki S."/>
            <person name="Wright E.M."/>
            <person name="Allred A.F."/>
            <person name="Ahlstrom C."/>
            <person name="Manuel C.S."/>
            <person name="Stasiewicz M.J."/>
            <person name="Burrell A."/>
            <person name="Roof S."/>
            <person name="Strawn L."/>
            <person name="Fortes E.D."/>
            <person name="Nightingale K.K."/>
            <person name="Kephart D."/>
            <person name="Wiedmann M."/>
        </authorList>
    </citation>
    <scope>NUCLEOTIDE SEQUENCE [LARGE SCALE GENOMIC DNA]</scope>
    <source>
        <strain evidence="2 3">FSL S10-1204</strain>
    </source>
</reference>
<keyword evidence="1" id="KW-0812">Transmembrane</keyword>
<dbReference type="Pfam" id="PF18895">
    <property type="entry name" value="T4SS_pilin"/>
    <property type="match status" value="1"/>
</dbReference>
<feature type="transmembrane region" description="Helical" evidence="1">
    <location>
        <begin position="71"/>
        <end position="92"/>
    </location>
</feature>